<dbReference type="PANTHER" id="PTHR43344:SF14">
    <property type="entry name" value="HAD-IB FAMILY HYDROLASE"/>
    <property type="match status" value="1"/>
</dbReference>
<dbReference type="Pfam" id="PF12710">
    <property type="entry name" value="HAD"/>
    <property type="match status" value="1"/>
</dbReference>
<dbReference type="AlphaFoldDB" id="A0A0G3B6A1"/>
<reference evidence="2" key="1">
    <citation type="submission" date="2015-03" db="EMBL/GenBank/DDBJ databases">
        <title>Complete genome sequences of four Salmonella Typhimurium IncHI1 plasmids and their characteristics.</title>
        <authorList>
            <person name="Kubasova T."/>
            <person name="Matiasovicova J."/>
            <person name="Cejkova D."/>
            <person name="Sekelova Z."/>
            <person name="Polansky O."/>
            <person name="Medvecky M."/>
            <person name="Rychlik I."/>
            <person name="Juricova H."/>
        </authorList>
    </citation>
    <scope>NUCLEOTIDE SEQUENCE</scope>
    <source>
        <strain evidence="2">8025</strain>
        <plasmid evidence="2">p8025</plasmid>
    </source>
</reference>
<evidence type="ECO:0000313" key="2">
    <source>
        <dbReference type="EMBL" id="AKJ19810.1"/>
    </source>
</evidence>
<keyword evidence="2" id="KW-0614">Plasmid</keyword>
<dbReference type="InterPro" id="IPR023214">
    <property type="entry name" value="HAD_sf"/>
</dbReference>
<geneLocation type="plasmid" evidence="2">
    <name>p8025</name>
</geneLocation>
<dbReference type="NCBIfam" id="TIGR01488">
    <property type="entry name" value="HAD-SF-IB"/>
    <property type="match status" value="1"/>
</dbReference>
<dbReference type="GO" id="GO:0000287">
    <property type="term" value="F:magnesium ion binding"/>
    <property type="evidence" value="ECO:0007669"/>
    <property type="project" value="TreeGrafter"/>
</dbReference>
<sequence length="266" mass="30653">MDNKMQCKTARSSWSNPILTCFESPSSDDKIWKIYLIQKGLLVDNSFRAEIKVLSVFDFDGTLTRHDSFIPFLRFAFGNSVFTRRLVKLALPTLRCLSRKLTRDELKEILISTFLTGIEEKWVKEKAEAYCNLYWGRLMRASGLLAVATEVSNNVEVTLCSASPRLVLAPFAERLGIKLIGTELESVNGILTGRITGHNCRCIQKINRLESIYGPLDQYHLRAWGDTRGDYELLAAAKDAHWRHFHPRWDRKKAFIHRLKKESFRV</sequence>
<dbReference type="Gene3D" id="3.40.50.1000">
    <property type="entry name" value="HAD superfamily/HAD-like"/>
    <property type="match status" value="1"/>
</dbReference>
<keyword evidence="1" id="KW-0479">Metal-binding</keyword>
<dbReference type="PANTHER" id="PTHR43344">
    <property type="entry name" value="PHOSPHOSERINE PHOSPHATASE"/>
    <property type="match status" value="1"/>
</dbReference>
<dbReference type="InterPro" id="IPR036412">
    <property type="entry name" value="HAD-like_sf"/>
</dbReference>
<accession>A0A0G3B6A1</accession>
<dbReference type="GO" id="GO:0006564">
    <property type="term" value="P:L-serine biosynthetic process"/>
    <property type="evidence" value="ECO:0007669"/>
    <property type="project" value="TreeGrafter"/>
</dbReference>
<proteinExistence type="predicted"/>
<organism evidence="2">
    <name type="scientific">Salmonella typhimurium</name>
    <dbReference type="NCBI Taxonomy" id="90371"/>
    <lineage>
        <taxon>Bacteria</taxon>
        <taxon>Pseudomonadati</taxon>
        <taxon>Pseudomonadota</taxon>
        <taxon>Gammaproteobacteria</taxon>
        <taxon>Enterobacterales</taxon>
        <taxon>Enterobacteriaceae</taxon>
        <taxon>Salmonella</taxon>
    </lineage>
</organism>
<evidence type="ECO:0000256" key="1">
    <source>
        <dbReference type="ARBA" id="ARBA00022723"/>
    </source>
</evidence>
<dbReference type="GO" id="GO:0005737">
    <property type="term" value="C:cytoplasm"/>
    <property type="evidence" value="ECO:0007669"/>
    <property type="project" value="TreeGrafter"/>
</dbReference>
<dbReference type="Gene3D" id="1.20.1440.100">
    <property type="entry name" value="SG protein - dephosphorylation function"/>
    <property type="match status" value="1"/>
</dbReference>
<dbReference type="GO" id="GO:0036424">
    <property type="term" value="F:L-phosphoserine phosphatase activity"/>
    <property type="evidence" value="ECO:0007669"/>
    <property type="project" value="TreeGrafter"/>
</dbReference>
<dbReference type="InterPro" id="IPR050582">
    <property type="entry name" value="HAD-like_SerB"/>
</dbReference>
<dbReference type="SUPFAM" id="SSF56784">
    <property type="entry name" value="HAD-like"/>
    <property type="match status" value="1"/>
</dbReference>
<name>A0A0G3B6A1_SALTM</name>
<protein>
    <submittedName>
        <fullName evidence="2">HAD-superfamily hydrolase</fullName>
    </submittedName>
</protein>
<keyword evidence="2" id="KW-0378">Hydrolase</keyword>
<dbReference type="EMBL" id="KP899803">
    <property type="protein sequence ID" value="AKJ19810.1"/>
    <property type="molecule type" value="Genomic_DNA"/>
</dbReference>
<dbReference type="CDD" id="cd02612">
    <property type="entry name" value="HAD_PGPPase"/>
    <property type="match status" value="1"/>
</dbReference>